<proteinExistence type="predicted"/>
<keyword evidence="1" id="KW-1133">Transmembrane helix</keyword>
<sequence length="119" mass="12782">MEPRRWLNSSQPPTLQNAVVLCYLDAVLGLFSALVAGGVGLLLLVPILLGVGGLGIANEKRWGYWLAVVLAGLSLLLAVVVMALAPGIGAVLNLLFDGALVALLLHPMSRQYERLWFHR</sequence>
<reference evidence="2 3" key="1">
    <citation type="submission" date="2024-09" db="EMBL/GenBank/DDBJ databases">
        <authorList>
            <person name="Sun Q."/>
            <person name="Mori K."/>
        </authorList>
    </citation>
    <scope>NUCLEOTIDE SEQUENCE [LARGE SCALE GENOMIC DNA]</scope>
    <source>
        <strain evidence="2 3">JCM 15389</strain>
    </source>
</reference>
<evidence type="ECO:0000313" key="3">
    <source>
        <dbReference type="Proteomes" id="UP001589788"/>
    </source>
</evidence>
<protein>
    <submittedName>
        <fullName evidence="2">Uncharacterized protein</fullName>
    </submittedName>
</protein>
<keyword evidence="3" id="KW-1185">Reference proteome</keyword>
<gene>
    <name evidence="2" type="ORF">ACFFRE_08190</name>
</gene>
<evidence type="ECO:0000256" key="1">
    <source>
        <dbReference type="SAM" id="Phobius"/>
    </source>
</evidence>
<evidence type="ECO:0000313" key="2">
    <source>
        <dbReference type="EMBL" id="MFC0082127.1"/>
    </source>
</evidence>
<accession>A0ABV6C586</accession>
<keyword evidence="1" id="KW-0812">Transmembrane</keyword>
<organism evidence="2 3">
    <name type="scientific">Aciditerrimonas ferrireducens</name>
    <dbReference type="NCBI Taxonomy" id="667306"/>
    <lineage>
        <taxon>Bacteria</taxon>
        <taxon>Bacillati</taxon>
        <taxon>Actinomycetota</taxon>
        <taxon>Acidimicrobiia</taxon>
        <taxon>Acidimicrobiales</taxon>
        <taxon>Acidimicrobiaceae</taxon>
        <taxon>Aciditerrimonas</taxon>
    </lineage>
</organism>
<feature type="transmembrane region" description="Helical" evidence="1">
    <location>
        <begin position="26"/>
        <end position="51"/>
    </location>
</feature>
<dbReference type="Proteomes" id="UP001589788">
    <property type="component" value="Unassembled WGS sequence"/>
</dbReference>
<dbReference type="EMBL" id="JBHLYQ010000073">
    <property type="protein sequence ID" value="MFC0082127.1"/>
    <property type="molecule type" value="Genomic_DNA"/>
</dbReference>
<feature type="transmembrane region" description="Helical" evidence="1">
    <location>
        <begin position="63"/>
        <end position="84"/>
    </location>
</feature>
<name>A0ABV6C586_9ACTN</name>
<dbReference type="RefSeq" id="WP_248107269.1">
    <property type="nucleotide sequence ID" value="NZ_JAKHEX010000009.1"/>
</dbReference>
<keyword evidence="1" id="KW-0472">Membrane</keyword>
<feature type="transmembrane region" description="Helical" evidence="1">
    <location>
        <begin position="90"/>
        <end position="109"/>
    </location>
</feature>
<comment type="caution">
    <text evidence="2">The sequence shown here is derived from an EMBL/GenBank/DDBJ whole genome shotgun (WGS) entry which is preliminary data.</text>
</comment>